<sequence>MLLTTAQAKQTLPTPPHQCTSQRGQGSFSESQRKGPVPATIMLQLI</sequence>
<protein>
    <submittedName>
        <fullName evidence="2">Uncharacterized protein</fullName>
    </submittedName>
</protein>
<reference evidence="2" key="2">
    <citation type="journal article" date="2015" name="Fish Shellfish Immunol.">
        <title>Early steps in the European eel (Anguilla anguilla)-Vibrio vulnificus interaction in the gills: Role of the RtxA13 toxin.</title>
        <authorList>
            <person name="Callol A."/>
            <person name="Pajuelo D."/>
            <person name="Ebbesson L."/>
            <person name="Teles M."/>
            <person name="MacKenzie S."/>
            <person name="Amaro C."/>
        </authorList>
    </citation>
    <scope>NUCLEOTIDE SEQUENCE</scope>
</reference>
<evidence type="ECO:0000256" key="1">
    <source>
        <dbReference type="SAM" id="MobiDB-lite"/>
    </source>
</evidence>
<reference evidence="2" key="1">
    <citation type="submission" date="2014-11" db="EMBL/GenBank/DDBJ databases">
        <authorList>
            <person name="Amaro Gonzalez C."/>
        </authorList>
    </citation>
    <scope>NUCLEOTIDE SEQUENCE</scope>
</reference>
<feature type="region of interest" description="Disordered" evidence="1">
    <location>
        <begin position="1"/>
        <end position="41"/>
    </location>
</feature>
<organism evidence="2">
    <name type="scientific">Anguilla anguilla</name>
    <name type="common">European freshwater eel</name>
    <name type="synonym">Muraena anguilla</name>
    <dbReference type="NCBI Taxonomy" id="7936"/>
    <lineage>
        <taxon>Eukaryota</taxon>
        <taxon>Metazoa</taxon>
        <taxon>Chordata</taxon>
        <taxon>Craniata</taxon>
        <taxon>Vertebrata</taxon>
        <taxon>Euteleostomi</taxon>
        <taxon>Actinopterygii</taxon>
        <taxon>Neopterygii</taxon>
        <taxon>Teleostei</taxon>
        <taxon>Anguilliformes</taxon>
        <taxon>Anguillidae</taxon>
        <taxon>Anguilla</taxon>
    </lineage>
</organism>
<proteinExistence type="predicted"/>
<name>A0A0E9R9K9_ANGAN</name>
<dbReference type="AlphaFoldDB" id="A0A0E9R9K9"/>
<accession>A0A0E9R9K9</accession>
<evidence type="ECO:0000313" key="2">
    <source>
        <dbReference type="EMBL" id="JAH25472.1"/>
    </source>
</evidence>
<dbReference type="EMBL" id="GBXM01083105">
    <property type="protein sequence ID" value="JAH25472.1"/>
    <property type="molecule type" value="Transcribed_RNA"/>
</dbReference>
<feature type="compositionally biased region" description="Polar residues" evidence="1">
    <location>
        <begin position="1"/>
        <end position="30"/>
    </location>
</feature>